<evidence type="ECO:0008006" key="3">
    <source>
        <dbReference type="Google" id="ProtNLM"/>
    </source>
</evidence>
<dbReference type="EMBL" id="GECU01007060">
    <property type="protein sequence ID" value="JAT00647.1"/>
    <property type="molecule type" value="Transcribed_RNA"/>
</dbReference>
<dbReference type="AlphaFoldDB" id="A0A1B6JMZ4"/>
<protein>
    <recommendedName>
        <fullName evidence="3">PiggyBac transposable element-derived protein domain-containing protein</fullName>
    </recommendedName>
</protein>
<keyword evidence="1" id="KW-0812">Transmembrane</keyword>
<gene>
    <name evidence="2" type="ORF">g.3798</name>
</gene>
<keyword evidence="1" id="KW-1133">Transmembrane helix</keyword>
<feature type="transmembrane region" description="Helical" evidence="1">
    <location>
        <begin position="21"/>
        <end position="40"/>
    </location>
</feature>
<name>A0A1B6JMZ4_9HEMI</name>
<keyword evidence="1" id="KW-0472">Membrane</keyword>
<sequence length="122" mass="14666">MKGVDWSDQKMSYYAMERKSLRWYKKIFIHMLQLIIINIYKMNEFYNPCKGKKHPLLPSFNVNTNNQQLSMYFPNHEYEVMLTFKTMSTKQCWGSIQTEEVQAMCKRKEKIINCICLCSVSR</sequence>
<accession>A0A1B6JMZ4</accession>
<proteinExistence type="predicted"/>
<reference evidence="2" key="1">
    <citation type="submission" date="2015-11" db="EMBL/GenBank/DDBJ databases">
        <title>De novo transcriptome assembly of four potential Pierce s Disease insect vectors from Arizona vineyards.</title>
        <authorList>
            <person name="Tassone E.E."/>
        </authorList>
    </citation>
    <scope>NUCLEOTIDE SEQUENCE</scope>
</reference>
<evidence type="ECO:0000256" key="1">
    <source>
        <dbReference type="SAM" id="Phobius"/>
    </source>
</evidence>
<evidence type="ECO:0000313" key="2">
    <source>
        <dbReference type="EMBL" id="JAT00647.1"/>
    </source>
</evidence>
<organism evidence="2">
    <name type="scientific">Homalodisca liturata</name>
    <dbReference type="NCBI Taxonomy" id="320908"/>
    <lineage>
        <taxon>Eukaryota</taxon>
        <taxon>Metazoa</taxon>
        <taxon>Ecdysozoa</taxon>
        <taxon>Arthropoda</taxon>
        <taxon>Hexapoda</taxon>
        <taxon>Insecta</taxon>
        <taxon>Pterygota</taxon>
        <taxon>Neoptera</taxon>
        <taxon>Paraneoptera</taxon>
        <taxon>Hemiptera</taxon>
        <taxon>Auchenorrhyncha</taxon>
        <taxon>Membracoidea</taxon>
        <taxon>Cicadellidae</taxon>
        <taxon>Cicadellinae</taxon>
        <taxon>Proconiini</taxon>
        <taxon>Homalodisca</taxon>
    </lineage>
</organism>